<feature type="domain" description="Proline dehydrogenase" evidence="6">
    <location>
        <begin position="121"/>
        <end position="536"/>
    </location>
</feature>
<evidence type="ECO:0000256" key="5">
    <source>
        <dbReference type="RuleBase" id="RU364054"/>
    </source>
</evidence>
<comment type="caution">
    <text evidence="7">The sequence shown here is derived from an EMBL/GenBank/DDBJ whole genome shotgun (WGS) entry which is preliminary data.</text>
</comment>
<name>A0AAD5XGI7_9FUNG</name>
<gene>
    <name evidence="7" type="ORF">HK100_012070</name>
</gene>
<dbReference type="Gene3D" id="3.20.20.220">
    <property type="match status" value="2"/>
</dbReference>
<comment type="function">
    <text evidence="5">Converts proline to delta-1-pyrroline-5-carboxylate.</text>
</comment>
<evidence type="ECO:0000256" key="1">
    <source>
        <dbReference type="ARBA" id="ARBA00005869"/>
    </source>
</evidence>
<dbReference type="PANTHER" id="PTHR13914:SF0">
    <property type="entry name" value="PROLINE DEHYDROGENASE 1, MITOCHONDRIAL"/>
    <property type="match status" value="1"/>
</dbReference>
<evidence type="ECO:0000313" key="7">
    <source>
        <dbReference type="EMBL" id="KAJ3122255.1"/>
    </source>
</evidence>
<dbReference type="SUPFAM" id="SSF51730">
    <property type="entry name" value="FAD-linked oxidoreductase"/>
    <property type="match status" value="1"/>
</dbReference>
<proteinExistence type="inferred from homology"/>
<dbReference type="GO" id="GO:0010133">
    <property type="term" value="P:L-proline catabolic process to L-glutamate"/>
    <property type="evidence" value="ECO:0007669"/>
    <property type="project" value="TreeGrafter"/>
</dbReference>
<sequence length="573" mass="63846">MGWRLVGCVTRHNQYRNNATRTAPSTASSFINKTAHPTPLSTPQNKWSASVVRPYSDQTIGTVANSFAVFKLCGIPAFVQWGPWVLETAERVPGLRQASRFIVKKTFFKHFCGGETADEVHKTMINYRKRGIGVILYYAVEAEISTQTPTLDQIITEAQRTAMGMKESATIAAQHPQNFIAVKISPFIPPNVLVRWTNTLRAVKSAFDRATAAASDGKVSKDRFFDALGAEFPVLQQQKDKDTLFEQINSDRNGFVDYIDVSNMFTIANKEARTTLLVDQKADIDTGLKLATEEDFKVFDAVVPILEDVVSHSKNLNVKVIIDAEWTYVQPAIDEIALYLTKKYNGVRGDVTGGINGGRPVIFNTYQMYLKDALGRVKIELERARRENYNIGVKIVRGAYIVSETDRANKMNYENPICASLEHTHASYNAGIDVCLSAIKEITPDPKPTDPLPIQFFVASHNFESVLHADKKIRELGLDPESDCVGFGQLMGMQDGTTYAVAANGLKGYKCVPYGPVDVTIPYLVRRAQENSAVLGGVAVDKNNLWEEIYSRLSIRYFLDVISFRLAKNLTTR</sequence>
<dbReference type="Pfam" id="PF01619">
    <property type="entry name" value="Pro_dh"/>
    <property type="match status" value="1"/>
</dbReference>
<comment type="cofactor">
    <cofactor evidence="5">
        <name>FAD</name>
        <dbReference type="ChEBI" id="CHEBI:57692"/>
    </cofactor>
</comment>
<comment type="similarity">
    <text evidence="1 5">Belongs to the proline oxidase family.</text>
</comment>
<comment type="catalytic activity">
    <reaction evidence="5">
        <text>L-proline + a quinone = (S)-1-pyrroline-5-carboxylate + a quinol + H(+)</text>
        <dbReference type="Rhea" id="RHEA:23784"/>
        <dbReference type="ChEBI" id="CHEBI:15378"/>
        <dbReference type="ChEBI" id="CHEBI:17388"/>
        <dbReference type="ChEBI" id="CHEBI:24646"/>
        <dbReference type="ChEBI" id="CHEBI:60039"/>
        <dbReference type="ChEBI" id="CHEBI:132124"/>
        <dbReference type="EC" id="1.5.5.2"/>
    </reaction>
</comment>
<dbReference type="PANTHER" id="PTHR13914">
    <property type="entry name" value="PROLINE OXIDASE"/>
    <property type="match status" value="1"/>
</dbReference>
<evidence type="ECO:0000259" key="6">
    <source>
        <dbReference type="Pfam" id="PF01619"/>
    </source>
</evidence>
<keyword evidence="4 5" id="KW-0642">Proline metabolism</keyword>
<evidence type="ECO:0000256" key="3">
    <source>
        <dbReference type="ARBA" id="ARBA00023002"/>
    </source>
</evidence>
<accession>A0AAD5XGI7</accession>
<dbReference type="EC" id="1.5.5.2" evidence="2 5"/>
<dbReference type="Proteomes" id="UP001211907">
    <property type="component" value="Unassembled WGS sequence"/>
</dbReference>
<organism evidence="7 8">
    <name type="scientific">Physocladia obscura</name>
    <dbReference type="NCBI Taxonomy" id="109957"/>
    <lineage>
        <taxon>Eukaryota</taxon>
        <taxon>Fungi</taxon>
        <taxon>Fungi incertae sedis</taxon>
        <taxon>Chytridiomycota</taxon>
        <taxon>Chytridiomycota incertae sedis</taxon>
        <taxon>Chytridiomycetes</taxon>
        <taxon>Chytridiales</taxon>
        <taxon>Chytriomycetaceae</taxon>
        <taxon>Physocladia</taxon>
    </lineage>
</organism>
<evidence type="ECO:0000256" key="4">
    <source>
        <dbReference type="ARBA" id="ARBA00023062"/>
    </source>
</evidence>
<protein>
    <recommendedName>
        <fullName evidence="2 5">Proline dehydrogenase</fullName>
        <ecNumber evidence="2 5">1.5.5.2</ecNumber>
    </recommendedName>
</protein>
<dbReference type="AlphaFoldDB" id="A0AAD5XGI7"/>
<keyword evidence="5" id="KW-0274">FAD</keyword>
<evidence type="ECO:0000256" key="2">
    <source>
        <dbReference type="ARBA" id="ARBA00012695"/>
    </source>
</evidence>
<evidence type="ECO:0000313" key="8">
    <source>
        <dbReference type="Proteomes" id="UP001211907"/>
    </source>
</evidence>
<dbReference type="InterPro" id="IPR002872">
    <property type="entry name" value="Proline_DH_dom"/>
</dbReference>
<dbReference type="EMBL" id="JADGJH010000825">
    <property type="protein sequence ID" value="KAJ3122255.1"/>
    <property type="molecule type" value="Genomic_DNA"/>
</dbReference>
<dbReference type="GO" id="GO:0005739">
    <property type="term" value="C:mitochondrion"/>
    <property type="evidence" value="ECO:0007669"/>
    <property type="project" value="TreeGrafter"/>
</dbReference>
<dbReference type="InterPro" id="IPR029041">
    <property type="entry name" value="FAD-linked_oxidoreductase-like"/>
</dbReference>
<keyword evidence="5" id="KW-0285">Flavoprotein</keyword>
<keyword evidence="8" id="KW-1185">Reference proteome</keyword>
<dbReference type="InterPro" id="IPR015659">
    <property type="entry name" value="Proline_oxidase"/>
</dbReference>
<reference evidence="7" key="1">
    <citation type="submission" date="2020-05" db="EMBL/GenBank/DDBJ databases">
        <title>Phylogenomic resolution of chytrid fungi.</title>
        <authorList>
            <person name="Stajich J.E."/>
            <person name="Amses K."/>
            <person name="Simmons R."/>
            <person name="Seto K."/>
            <person name="Myers J."/>
            <person name="Bonds A."/>
            <person name="Quandt C.A."/>
            <person name="Barry K."/>
            <person name="Liu P."/>
            <person name="Grigoriev I."/>
            <person name="Longcore J.E."/>
            <person name="James T.Y."/>
        </authorList>
    </citation>
    <scope>NUCLEOTIDE SEQUENCE</scope>
    <source>
        <strain evidence="7">JEL0513</strain>
    </source>
</reference>
<keyword evidence="3 5" id="KW-0560">Oxidoreductase</keyword>
<dbReference type="GO" id="GO:0071949">
    <property type="term" value="F:FAD binding"/>
    <property type="evidence" value="ECO:0007669"/>
    <property type="project" value="TreeGrafter"/>
</dbReference>
<dbReference type="GO" id="GO:0004657">
    <property type="term" value="F:proline dehydrogenase activity"/>
    <property type="evidence" value="ECO:0007669"/>
    <property type="project" value="UniProtKB-EC"/>
</dbReference>